<dbReference type="Pfam" id="PF02826">
    <property type="entry name" value="2-Hacid_dh_C"/>
    <property type="match status" value="1"/>
</dbReference>
<dbReference type="PANTHER" id="PTHR43333:SF1">
    <property type="entry name" value="D-ISOMER SPECIFIC 2-HYDROXYACID DEHYDROGENASE NAD-BINDING DOMAIN-CONTAINING PROTEIN"/>
    <property type="match status" value="1"/>
</dbReference>
<evidence type="ECO:0000259" key="3">
    <source>
        <dbReference type="Pfam" id="PF02826"/>
    </source>
</evidence>
<evidence type="ECO:0000256" key="1">
    <source>
        <dbReference type="ARBA" id="ARBA00023002"/>
    </source>
</evidence>
<dbReference type="GO" id="GO:0016491">
    <property type="term" value="F:oxidoreductase activity"/>
    <property type="evidence" value="ECO:0007669"/>
    <property type="project" value="UniProtKB-KW"/>
</dbReference>
<dbReference type="EMBL" id="UINC01158345">
    <property type="protein sequence ID" value="SVD55837.1"/>
    <property type="molecule type" value="Genomic_DNA"/>
</dbReference>
<name>A0A382WAF7_9ZZZZ</name>
<reference evidence="4" key="1">
    <citation type="submission" date="2018-05" db="EMBL/GenBank/DDBJ databases">
        <authorList>
            <person name="Lanie J.A."/>
            <person name="Ng W.-L."/>
            <person name="Kazmierczak K.M."/>
            <person name="Andrzejewski T.M."/>
            <person name="Davidsen T.M."/>
            <person name="Wayne K.J."/>
            <person name="Tettelin H."/>
            <person name="Glass J.I."/>
            <person name="Rusch D."/>
            <person name="Podicherti R."/>
            <person name="Tsui H.-C.T."/>
            <person name="Winkler M.E."/>
        </authorList>
    </citation>
    <scope>NUCLEOTIDE SEQUENCE</scope>
</reference>
<gene>
    <name evidence="4" type="ORF">METZ01_LOCUS408691</name>
</gene>
<feature type="domain" description="D-isomer specific 2-hydroxyacid dehydrogenase NAD-binding" evidence="3">
    <location>
        <begin position="5"/>
        <end position="147"/>
    </location>
</feature>
<accession>A0A382WAF7</accession>
<keyword evidence="2" id="KW-0520">NAD</keyword>
<dbReference type="AlphaFoldDB" id="A0A382WAF7"/>
<keyword evidence="1" id="KW-0560">Oxidoreductase</keyword>
<sequence length="181" mass="20270">LLPGELTDMIIGIAGFGGIGKEIARLAKAFRMKVYATKRNPVSSDNLDRLFKPSDLEEMIKECDFVVNCLPVTQETEKVFSLNQFKAMRESAMFINVGRGETVQEQDLFTALDSGEIACAALDTTDPEPLAQDSPLWELKNCFITPHDSAWGPRAPERAVNLFLENMKRYLSNKKILNLVE</sequence>
<dbReference type="Gene3D" id="3.40.50.720">
    <property type="entry name" value="NAD(P)-binding Rossmann-like Domain"/>
    <property type="match status" value="2"/>
</dbReference>
<protein>
    <recommendedName>
        <fullName evidence="3">D-isomer specific 2-hydroxyacid dehydrogenase NAD-binding domain-containing protein</fullName>
    </recommendedName>
</protein>
<feature type="non-terminal residue" evidence="4">
    <location>
        <position position="1"/>
    </location>
</feature>
<organism evidence="4">
    <name type="scientific">marine metagenome</name>
    <dbReference type="NCBI Taxonomy" id="408172"/>
    <lineage>
        <taxon>unclassified sequences</taxon>
        <taxon>metagenomes</taxon>
        <taxon>ecological metagenomes</taxon>
    </lineage>
</organism>
<dbReference type="GO" id="GO:0051287">
    <property type="term" value="F:NAD binding"/>
    <property type="evidence" value="ECO:0007669"/>
    <property type="project" value="InterPro"/>
</dbReference>
<dbReference type="InterPro" id="IPR036291">
    <property type="entry name" value="NAD(P)-bd_dom_sf"/>
</dbReference>
<proteinExistence type="predicted"/>
<dbReference type="InterPro" id="IPR006140">
    <property type="entry name" value="D-isomer_DH_NAD-bd"/>
</dbReference>
<dbReference type="SUPFAM" id="SSF51735">
    <property type="entry name" value="NAD(P)-binding Rossmann-fold domains"/>
    <property type="match status" value="1"/>
</dbReference>
<evidence type="ECO:0000256" key="2">
    <source>
        <dbReference type="ARBA" id="ARBA00023027"/>
    </source>
</evidence>
<evidence type="ECO:0000313" key="4">
    <source>
        <dbReference type="EMBL" id="SVD55837.1"/>
    </source>
</evidence>
<dbReference type="PANTHER" id="PTHR43333">
    <property type="entry name" value="2-HACID_DH_C DOMAIN-CONTAINING PROTEIN"/>
    <property type="match status" value="1"/>
</dbReference>